<protein>
    <submittedName>
        <fullName evidence="2">Uncharacterized protein</fullName>
    </submittedName>
</protein>
<dbReference type="RefSeq" id="WP_091062591.1">
    <property type="nucleotide sequence ID" value="NZ_FMDM01000006.1"/>
</dbReference>
<dbReference type="EMBL" id="FMDM01000006">
    <property type="protein sequence ID" value="SCG58566.1"/>
    <property type="molecule type" value="Genomic_DNA"/>
</dbReference>
<dbReference type="OrthoDB" id="3404611at2"/>
<evidence type="ECO:0000313" key="2">
    <source>
        <dbReference type="EMBL" id="SCG58566.1"/>
    </source>
</evidence>
<evidence type="ECO:0000256" key="1">
    <source>
        <dbReference type="SAM" id="MobiDB-lite"/>
    </source>
</evidence>
<dbReference type="STRING" id="745366.GA0070213_10676"/>
<organism evidence="2 3">
    <name type="scientific">Micromonospora humi</name>
    <dbReference type="NCBI Taxonomy" id="745366"/>
    <lineage>
        <taxon>Bacteria</taxon>
        <taxon>Bacillati</taxon>
        <taxon>Actinomycetota</taxon>
        <taxon>Actinomycetes</taxon>
        <taxon>Micromonosporales</taxon>
        <taxon>Micromonosporaceae</taxon>
        <taxon>Micromonospora</taxon>
    </lineage>
</organism>
<feature type="compositionally biased region" description="Basic and acidic residues" evidence="1">
    <location>
        <begin position="1"/>
        <end position="30"/>
    </location>
</feature>
<proteinExistence type="predicted"/>
<dbReference type="AlphaFoldDB" id="A0A1C5ILC0"/>
<reference evidence="3" key="1">
    <citation type="submission" date="2016-06" db="EMBL/GenBank/DDBJ databases">
        <authorList>
            <person name="Varghese N."/>
            <person name="Submissions Spin"/>
        </authorList>
    </citation>
    <scope>NUCLEOTIDE SEQUENCE [LARGE SCALE GENOMIC DNA]</scope>
    <source>
        <strain evidence="3">DSM 45647</strain>
    </source>
</reference>
<keyword evidence="3" id="KW-1185">Reference proteome</keyword>
<feature type="region of interest" description="Disordered" evidence="1">
    <location>
        <begin position="1"/>
        <end position="59"/>
    </location>
</feature>
<dbReference type="Proteomes" id="UP000199360">
    <property type="component" value="Unassembled WGS sequence"/>
</dbReference>
<gene>
    <name evidence="2" type="ORF">GA0070213_10676</name>
</gene>
<accession>A0A1C5ILC0</accession>
<name>A0A1C5ILC0_9ACTN</name>
<evidence type="ECO:0000313" key="3">
    <source>
        <dbReference type="Proteomes" id="UP000199360"/>
    </source>
</evidence>
<sequence length="59" mass="6743">MAKKDRTREQEPTDQKRREQELERSPDWADRAASARTPEDPRAVAPRDPGGRPSNGPQF</sequence>